<organism evidence="1">
    <name type="scientific">uncultured Caudovirales phage</name>
    <dbReference type="NCBI Taxonomy" id="2100421"/>
    <lineage>
        <taxon>Viruses</taxon>
        <taxon>Duplodnaviria</taxon>
        <taxon>Heunggongvirae</taxon>
        <taxon>Uroviricota</taxon>
        <taxon>Caudoviricetes</taxon>
        <taxon>Peduoviridae</taxon>
        <taxon>Maltschvirus</taxon>
        <taxon>Maltschvirus maltsch</taxon>
    </lineage>
</organism>
<evidence type="ECO:0000313" key="1">
    <source>
        <dbReference type="EMBL" id="CAB4155353.1"/>
    </source>
</evidence>
<reference evidence="1" key="1">
    <citation type="submission" date="2020-04" db="EMBL/GenBank/DDBJ databases">
        <authorList>
            <person name="Chiriac C."/>
            <person name="Salcher M."/>
            <person name="Ghai R."/>
            <person name="Kavagutti S V."/>
        </authorList>
    </citation>
    <scope>NUCLEOTIDE SEQUENCE</scope>
</reference>
<sequence>MTEREIKKLGEVLDKRYAFALRDLASDPSKVSFEYKLSAHYHAWHFIKSPPGWAVNNDPWKLTKNGKRLMRALEGKP</sequence>
<accession>A0A6J5N8Z9</accession>
<protein>
    <submittedName>
        <fullName evidence="1">Uncharacterized protein</fullName>
    </submittedName>
</protein>
<name>A0A6J5N8Z9_9CAUD</name>
<dbReference type="EMBL" id="LR796632">
    <property type="protein sequence ID" value="CAB4155353.1"/>
    <property type="molecule type" value="Genomic_DNA"/>
</dbReference>
<gene>
    <name evidence="1" type="ORF">UFOVP670_11</name>
</gene>
<proteinExistence type="predicted"/>